<reference evidence="4 5" key="1">
    <citation type="submission" date="2017-10" db="EMBL/GenBank/DDBJ databases">
        <title>Bacillus sp. nov., a halophilic bacterium isolated from a Keqin Lake.</title>
        <authorList>
            <person name="Wang H."/>
        </authorList>
    </citation>
    <scope>NUCLEOTIDE SEQUENCE [LARGE SCALE GENOMIC DNA]</scope>
    <source>
        <strain evidence="4 5">KQ-12</strain>
    </source>
</reference>
<evidence type="ECO:0000313" key="5">
    <source>
        <dbReference type="Proteomes" id="UP000248214"/>
    </source>
</evidence>
<dbReference type="EMBL" id="PDOD01000001">
    <property type="protein sequence ID" value="PYZ95122.1"/>
    <property type="molecule type" value="Genomic_DNA"/>
</dbReference>
<dbReference type="OrthoDB" id="9772736at2"/>
<gene>
    <name evidence="4" type="ORF">CR194_06300</name>
</gene>
<dbReference type="Pfam" id="PF00724">
    <property type="entry name" value="Oxidored_FMN"/>
    <property type="match status" value="1"/>
</dbReference>
<dbReference type="Gene3D" id="3.20.20.70">
    <property type="entry name" value="Aldolase class I"/>
    <property type="match status" value="1"/>
</dbReference>
<dbReference type="InterPro" id="IPR013785">
    <property type="entry name" value="Aldolase_TIM"/>
</dbReference>
<evidence type="ECO:0000256" key="2">
    <source>
        <dbReference type="ARBA" id="ARBA00023002"/>
    </source>
</evidence>
<dbReference type="PANTHER" id="PTHR43656:SF2">
    <property type="entry name" value="BINDING OXIDOREDUCTASE, PUTATIVE (AFU_ORTHOLOGUE AFUA_2G08260)-RELATED"/>
    <property type="match status" value="1"/>
</dbReference>
<organism evidence="4 5">
    <name type="scientific">Salipaludibacillus keqinensis</name>
    <dbReference type="NCBI Taxonomy" id="2045207"/>
    <lineage>
        <taxon>Bacteria</taxon>
        <taxon>Bacillati</taxon>
        <taxon>Bacillota</taxon>
        <taxon>Bacilli</taxon>
        <taxon>Bacillales</taxon>
        <taxon>Bacillaceae</taxon>
    </lineage>
</organism>
<evidence type="ECO:0000313" key="4">
    <source>
        <dbReference type="EMBL" id="PYZ95122.1"/>
    </source>
</evidence>
<dbReference type="PANTHER" id="PTHR43656">
    <property type="entry name" value="BINDING OXIDOREDUCTASE, PUTATIVE (AFU_ORTHOLOGUE AFUA_2G08260)-RELATED"/>
    <property type="match status" value="1"/>
</dbReference>
<accession>A0A323TJ48</accession>
<dbReference type="AlphaFoldDB" id="A0A323TJ48"/>
<keyword evidence="2" id="KW-0560">Oxidoreductase</keyword>
<evidence type="ECO:0000256" key="1">
    <source>
        <dbReference type="ARBA" id="ARBA00022630"/>
    </source>
</evidence>
<protein>
    <submittedName>
        <fullName evidence="4">NADH oxidase</fullName>
    </submittedName>
</protein>
<keyword evidence="5" id="KW-1185">Reference proteome</keyword>
<feature type="domain" description="NADH:flavin oxidoreductase/NADH oxidase N-terminal" evidence="3">
    <location>
        <begin position="7"/>
        <end position="341"/>
    </location>
</feature>
<proteinExistence type="predicted"/>
<dbReference type="CDD" id="cd04733">
    <property type="entry name" value="OYE_like_2_FMN"/>
    <property type="match status" value="1"/>
</dbReference>
<dbReference type="GO" id="GO:0016491">
    <property type="term" value="F:oxidoreductase activity"/>
    <property type="evidence" value="ECO:0007669"/>
    <property type="project" value="UniProtKB-KW"/>
</dbReference>
<evidence type="ECO:0000259" key="3">
    <source>
        <dbReference type="Pfam" id="PF00724"/>
    </source>
</evidence>
<dbReference type="InterPro" id="IPR051799">
    <property type="entry name" value="NADH_flavin_oxidoreductase"/>
</dbReference>
<keyword evidence="1" id="KW-0285">Flavoprotein</keyword>
<comment type="caution">
    <text evidence="4">The sequence shown here is derived from an EMBL/GenBank/DDBJ whole genome shotgun (WGS) entry which is preliminary data.</text>
</comment>
<sequence>MSDGRYLFQPYALNKHITVKNRIFKSAMSEGLASRNHLPTEQIVELYKVWAEGGAGIVVTGNVMIDRKALGEPRNVVLENGDHLNLFEDWAKAGTKNGTQLWMQINHPGKQVFKGVVKEAVAPSAIPFEPALQRFFPTCRALTSEEIKKIIEKFARTAQLAKEAGFTGVQIHAAHGYLISQFLSPHHNQRKDEWGGSVQNRFRFLKEIYSTIRSKVGSDFPIGVKINSSDFMKAGFNEQESSYVIDQLDQLGVDLIEISGGTYENPEMTGKSIKPSTAKREAYFIEYAEKLKQQSNIPIVVTGGFRSLKGMEEALEDKATDFIGLARPLAVYPDYPNKLLHNHVPLLELAPIKTGIPFIDKRAMLELTWYSQQLERIANGKATNPTFPPLLSLFLTIVKNGKEVFQQRRA</sequence>
<dbReference type="InterPro" id="IPR001155">
    <property type="entry name" value="OxRdtase_FMN_N"/>
</dbReference>
<dbReference type="RefSeq" id="WP_110608757.1">
    <property type="nucleotide sequence ID" value="NZ_PDOD01000001.1"/>
</dbReference>
<dbReference type="SUPFAM" id="SSF51395">
    <property type="entry name" value="FMN-linked oxidoreductases"/>
    <property type="match status" value="1"/>
</dbReference>
<dbReference type="GO" id="GO:0010181">
    <property type="term" value="F:FMN binding"/>
    <property type="evidence" value="ECO:0007669"/>
    <property type="project" value="InterPro"/>
</dbReference>
<dbReference type="Proteomes" id="UP000248214">
    <property type="component" value="Unassembled WGS sequence"/>
</dbReference>
<name>A0A323TJ48_9BACI</name>